<dbReference type="InterPro" id="IPR000944">
    <property type="entry name" value="Tscrpt_reg_Rrf2"/>
</dbReference>
<proteinExistence type="predicted"/>
<dbReference type="NCBIfam" id="TIGR00738">
    <property type="entry name" value="rrf2_super"/>
    <property type="match status" value="1"/>
</dbReference>
<dbReference type="Pfam" id="PF02082">
    <property type="entry name" value="Rrf2"/>
    <property type="match status" value="1"/>
</dbReference>
<dbReference type="RefSeq" id="WP_006301680.1">
    <property type="nucleotide sequence ID" value="NZ_CM001022.1"/>
</dbReference>
<dbReference type="PANTHER" id="PTHR33221">
    <property type="entry name" value="WINGED HELIX-TURN-HELIX TRANSCRIPTIONAL REGULATOR, RRF2 FAMILY"/>
    <property type="match status" value="1"/>
</dbReference>
<dbReference type="PROSITE" id="PS01332">
    <property type="entry name" value="HTH_RRF2_1"/>
    <property type="match status" value="1"/>
</dbReference>
<dbReference type="STRING" id="584708.Apau_2030"/>
<dbReference type="AlphaFoldDB" id="E3CXJ8"/>
<dbReference type="SUPFAM" id="SSF46785">
    <property type="entry name" value="Winged helix' DNA-binding domain"/>
    <property type="match status" value="1"/>
</dbReference>
<sequence length="157" mass="17050">MAHVMNLTETLSLAFHSMVYLAERRGPRPCSAREIGDHFGATEPLVTKTLQRLLRTGLIRSCKGPGGGYSLVVPPEEVSLLSIAEAVEGPLKSQGCALKGCNRPPCPVKGLVDAVTERVSQELASKTLAELVECFHGEEETATECTLKHRRRRKKAA</sequence>
<dbReference type="OrthoDB" id="9808360at2"/>
<dbReference type="EMBL" id="CM001022">
    <property type="protein sequence ID" value="EFQ24442.1"/>
    <property type="molecule type" value="Genomic_DNA"/>
</dbReference>
<protein>
    <submittedName>
        <fullName evidence="1">Transcriptional regulator, BadM/Rrf2 family</fullName>
    </submittedName>
</protein>
<dbReference type="PaxDb" id="584708-Apau_2030"/>
<dbReference type="GO" id="GO:0003700">
    <property type="term" value="F:DNA-binding transcription factor activity"/>
    <property type="evidence" value="ECO:0007669"/>
    <property type="project" value="TreeGrafter"/>
</dbReference>
<dbReference type="InterPro" id="IPR030489">
    <property type="entry name" value="TR_Rrf2-type_CS"/>
</dbReference>
<accession>E3CXJ8</accession>
<dbReference type="InterPro" id="IPR036388">
    <property type="entry name" value="WH-like_DNA-bd_sf"/>
</dbReference>
<dbReference type="Proteomes" id="UP000005096">
    <property type="component" value="Chromosome"/>
</dbReference>
<dbReference type="InterPro" id="IPR036390">
    <property type="entry name" value="WH_DNA-bd_sf"/>
</dbReference>
<dbReference type="PANTHER" id="PTHR33221:SF13">
    <property type="entry name" value="TRANSCRIPTIONAL REGULATOR-RELATED"/>
    <property type="match status" value="1"/>
</dbReference>
<organism evidence="1 2">
    <name type="scientific">Aminomonas paucivorans DSM 12260</name>
    <dbReference type="NCBI Taxonomy" id="584708"/>
    <lineage>
        <taxon>Bacteria</taxon>
        <taxon>Thermotogati</taxon>
        <taxon>Synergistota</taxon>
        <taxon>Synergistia</taxon>
        <taxon>Synergistales</taxon>
        <taxon>Synergistaceae</taxon>
        <taxon>Aminomonas</taxon>
    </lineage>
</organism>
<keyword evidence="2" id="KW-1185">Reference proteome</keyword>
<dbReference type="eggNOG" id="COG1959">
    <property type="taxonomic scope" value="Bacteria"/>
</dbReference>
<name>E3CXJ8_9BACT</name>
<dbReference type="Gene3D" id="1.10.10.10">
    <property type="entry name" value="Winged helix-like DNA-binding domain superfamily/Winged helix DNA-binding domain"/>
    <property type="match status" value="1"/>
</dbReference>
<evidence type="ECO:0000313" key="2">
    <source>
        <dbReference type="Proteomes" id="UP000005096"/>
    </source>
</evidence>
<gene>
    <name evidence="1" type="ORF">Apau_2030</name>
</gene>
<dbReference type="PROSITE" id="PS51197">
    <property type="entry name" value="HTH_RRF2_2"/>
    <property type="match status" value="1"/>
</dbReference>
<evidence type="ECO:0000313" key="1">
    <source>
        <dbReference type="EMBL" id="EFQ24442.1"/>
    </source>
</evidence>
<dbReference type="HOGENOM" id="CLU_107144_1_4_0"/>
<dbReference type="GO" id="GO:0005829">
    <property type="term" value="C:cytosol"/>
    <property type="evidence" value="ECO:0007669"/>
    <property type="project" value="TreeGrafter"/>
</dbReference>
<reference evidence="1 2" key="1">
    <citation type="journal article" date="2010" name="Stand. Genomic Sci.">
        <title>Non-contiguous finished genome sequence of Aminomonas paucivorans type strain (GLU-3).</title>
        <authorList>
            <person name="Pitluck S."/>
            <person name="Yasawong M."/>
            <person name="Held B."/>
            <person name="Lapidus A."/>
            <person name="Nolan M."/>
            <person name="Copeland A."/>
            <person name="Lucas S."/>
            <person name="Del Rio T.G."/>
            <person name="Tice H."/>
            <person name="Cheng J.F."/>
            <person name="Chertkov O."/>
            <person name="Goodwin L."/>
            <person name="Tapia R."/>
            <person name="Han C."/>
            <person name="Liolios K."/>
            <person name="Ivanova N."/>
            <person name="Mavromatis K."/>
            <person name="Ovchinnikova G."/>
            <person name="Pati A."/>
            <person name="Chen A."/>
            <person name="Palaniappan K."/>
            <person name="Land M."/>
            <person name="Hauser L."/>
            <person name="Chang Y.J."/>
            <person name="Jeffries C.D."/>
            <person name="Pukall R."/>
            <person name="Spring S."/>
            <person name="Rohde M."/>
            <person name="Sikorski J."/>
            <person name="Goker M."/>
            <person name="Woyke T."/>
            <person name="Bristow J."/>
            <person name="Eisen J.A."/>
            <person name="Markowitz V."/>
            <person name="Hugenholtz P."/>
            <person name="Kyrpides N.C."/>
            <person name="Klenk H.P."/>
        </authorList>
    </citation>
    <scope>NUCLEOTIDE SEQUENCE [LARGE SCALE GENOMIC DNA]</scope>
    <source>
        <strain evidence="1 2">DSM 12260</strain>
    </source>
</reference>